<reference evidence="3" key="2">
    <citation type="journal article" date="2008" name="Nucleic Acids Res.">
        <title>The rice annotation project database (RAP-DB): 2008 update.</title>
        <authorList>
            <consortium name="The rice annotation project (RAP)"/>
        </authorList>
    </citation>
    <scope>GENOME REANNOTATION</scope>
    <source>
        <strain evidence="3">cv. Nipponbare</strain>
    </source>
</reference>
<evidence type="ECO:0000313" key="3">
    <source>
        <dbReference type="Proteomes" id="UP000000763"/>
    </source>
</evidence>
<evidence type="ECO:0000313" key="2">
    <source>
        <dbReference type="EMBL" id="BAC45151.1"/>
    </source>
</evidence>
<dbReference type="Proteomes" id="UP000000763">
    <property type="component" value="Chromosome 7"/>
</dbReference>
<dbReference type="AlphaFoldDB" id="Q8GVP4"/>
<accession>Q8GVP4</accession>
<sequence>MEAIRKLASDGDKITLHDHFAIGMAKERTPENTTKPVRPEQRSTDQACGKEETLQS</sequence>
<reference evidence="3" key="1">
    <citation type="journal article" date="2005" name="Nature">
        <title>The map-based sequence of the rice genome.</title>
        <authorList>
            <consortium name="International rice genome sequencing project (IRGSP)"/>
            <person name="Matsumoto T."/>
            <person name="Wu J."/>
            <person name="Kanamori H."/>
            <person name="Katayose Y."/>
            <person name="Fujisawa M."/>
            <person name="Namiki N."/>
            <person name="Mizuno H."/>
            <person name="Yamamoto K."/>
            <person name="Antonio B.A."/>
            <person name="Baba T."/>
            <person name="Sakata K."/>
            <person name="Nagamura Y."/>
            <person name="Aoki H."/>
            <person name="Arikawa K."/>
            <person name="Arita K."/>
            <person name="Bito T."/>
            <person name="Chiden Y."/>
            <person name="Fujitsuka N."/>
            <person name="Fukunaka R."/>
            <person name="Hamada M."/>
            <person name="Harada C."/>
            <person name="Hayashi A."/>
            <person name="Hijishita S."/>
            <person name="Honda M."/>
            <person name="Hosokawa S."/>
            <person name="Ichikawa Y."/>
            <person name="Idonuma A."/>
            <person name="Iijima M."/>
            <person name="Ikeda M."/>
            <person name="Ikeno M."/>
            <person name="Ito K."/>
            <person name="Ito S."/>
            <person name="Ito T."/>
            <person name="Ito Y."/>
            <person name="Ito Y."/>
            <person name="Iwabuchi A."/>
            <person name="Kamiya K."/>
            <person name="Karasawa W."/>
            <person name="Kurita K."/>
            <person name="Katagiri S."/>
            <person name="Kikuta A."/>
            <person name="Kobayashi H."/>
            <person name="Kobayashi N."/>
            <person name="Machita K."/>
            <person name="Maehara T."/>
            <person name="Masukawa M."/>
            <person name="Mizubayashi T."/>
            <person name="Mukai Y."/>
            <person name="Nagasaki H."/>
            <person name="Nagata Y."/>
            <person name="Naito S."/>
            <person name="Nakashima M."/>
            <person name="Nakama Y."/>
            <person name="Nakamichi Y."/>
            <person name="Nakamura M."/>
            <person name="Meguro A."/>
            <person name="Negishi M."/>
            <person name="Ohta I."/>
            <person name="Ohta T."/>
            <person name="Okamoto M."/>
            <person name="Ono N."/>
            <person name="Saji S."/>
            <person name="Sakaguchi M."/>
            <person name="Sakai K."/>
            <person name="Shibata M."/>
            <person name="Shimokawa T."/>
            <person name="Song J."/>
            <person name="Takazaki Y."/>
            <person name="Terasawa K."/>
            <person name="Tsugane M."/>
            <person name="Tsuji K."/>
            <person name="Ueda S."/>
            <person name="Waki K."/>
            <person name="Yamagata H."/>
            <person name="Yamamoto M."/>
            <person name="Yamamoto S."/>
            <person name="Yamane H."/>
            <person name="Yoshiki S."/>
            <person name="Yoshihara R."/>
            <person name="Yukawa K."/>
            <person name="Zhong H."/>
            <person name="Yano M."/>
            <person name="Yuan Q."/>
            <person name="Ouyang S."/>
            <person name="Liu J."/>
            <person name="Jones K.M."/>
            <person name="Gansberger K."/>
            <person name="Moffat K."/>
            <person name="Hill J."/>
            <person name="Bera J."/>
            <person name="Fadrosh D."/>
            <person name="Jin S."/>
            <person name="Johri S."/>
            <person name="Kim M."/>
            <person name="Overton L."/>
            <person name="Reardon M."/>
            <person name="Tsitrin T."/>
            <person name="Vuong H."/>
            <person name="Weaver B."/>
            <person name="Ciecko A."/>
            <person name="Tallon L."/>
            <person name="Jackson J."/>
            <person name="Pai G."/>
            <person name="Aken S.V."/>
            <person name="Utterback T."/>
            <person name="Reidmuller S."/>
            <person name="Feldblyum T."/>
            <person name="Hsiao J."/>
            <person name="Zismann V."/>
            <person name="Iobst S."/>
            <person name="de Vazeille A.R."/>
            <person name="Buell C.R."/>
            <person name="Ying K."/>
            <person name="Li Y."/>
            <person name="Lu T."/>
            <person name="Huang Y."/>
            <person name="Zhao Q."/>
            <person name="Feng Q."/>
            <person name="Zhang L."/>
            <person name="Zhu J."/>
            <person name="Weng Q."/>
            <person name="Mu J."/>
            <person name="Lu Y."/>
            <person name="Fan D."/>
            <person name="Liu Y."/>
            <person name="Guan J."/>
            <person name="Zhang Y."/>
            <person name="Yu S."/>
            <person name="Liu X."/>
            <person name="Zhang Y."/>
            <person name="Hong G."/>
            <person name="Han B."/>
            <person name="Choisne N."/>
            <person name="Demange N."/>
            <person name="Orjeda G."/>
            <person name="Samain S."/>
            <person name="Cattolico L."/>
            <person name="Pelletier E."/>
            <person name="Couloux A."/>
            <person name="Segurens B."/>
            <person name="Wincker P."/>
            <person name="D'Hont A."/>
            <person name="Scarpelli C."/>
            <person name="Weissenbach J."/>
            <person name="Salanoubat M."/>
            <person name="Quetier F."/>
            <person name="Yu Y."/>
            <person name="Kim H.R."/>
            <person name="Rambo T."/>
            <person name="Currie J."/>
            <person name="Collura K."/>
            <person name="Luo M."/>
            <person name="Yang T."/>
            <person name="Ammiraju J.S.S."/>
            <person name="Engler F."/>
            <person name="Soderlund C."/>
            <person name="Wing R.A."/>
            <person name="Palmer L.E."/>
            <person name="de la Bastide M."/>
            <person name="Spiegel L."/>
            <person name="Nascimento L."/>
            <person name="Zutavern T."/>
            <person name="O'Shaughnessy A."/>
            <person name="Dike S."/>
            <person name="Dedhia N."/>
            <person name="Preston R."/>
            <person name="Balija V."/>
            <person name="McCombie W.R."/>
            <person name="Chow T."/>
            <person name="Chen H."/>
            <person name="Chung M."/>
            <person name="Chen C."/>
            <person name="Shaw J."/>
            <person name="Wu H."/>
            <person name="Hsiao K."/>
            <person name="Chao Y."/>
            <person name="Chu M."/>
            <person name="Cheng C."/>
            <person name="Hour A."/>
            <person name="Lee P."/>
            <person name="Lin S."/>
            <person name="Lin Y."/>
            <person name="Liou J."/>
            <person name="Liu S."/>
            <person name="Hsing Y."/>
            <person name="Raghuvanshi S."/>
            <person name="Mohanty A."/>
            <person name="Bharti A.K."/>
            <person name="Gaur A."/>
            <person name="Gupta V."/>
            <person name="Kumar D."/>
            <person name="Ravi V."/>
            <person name="Vij S."/>
            <person name="Kapur A."/>
            <person name="Khurana P."/>
            <person name="Khurana P."/>
            <person name="Khurana J.P."/>
            <person name="Tyagi A.K."/>
            <person name="Gaikwad K."/>
            <person name="Singh A."/>
            <person name="Dalal V."/>
            <person name="Srivastava S."/>
            <person name="Dixit A."/>
            <person name="Pal A.K."/>
            <person name="Ghazi I.A."/>
            <person name="Yadav M."/>
            <person name="Pandit A."/>
            <person name="Bhargava A."/>
            <person name="Sureshbabu K."/>
            <person name="Batra K."/>
            <person name="Sharma T.R."/>
            <person name="Mohapatra T."/>
            <person name="Singh N.K."/>
            <person name="Messing J."/>
            <person name="Nelson A.B."/>
            <person name="Fuks G."/>
            <person name="Kavchok S."/>
            <person name="Keizer G."/>
            <person name="Linton E."/>
            <person name="Llaca V."/>
            <person name="Song R."/>
            <person name="Tanyolac B."/>
            <person name="Young S."/>
            <person name="Ho-Il K."/>
            <person name="Hahn J.H."/>
            <person name="Sangsakoo G."/>
            <person name="Vanavichit A."/>
            <person name="de Mattos Luiz.A.T."/>
            <person name="Zimmer P.D."/>
            <person name="Malone G."/>
            <person name="Dellagostin O."/>
            <person name="de Oliveira A.C."/>
            <person name="Bevan M."/>
            <person name="Bancroft I."/>
            <person name="Minx P."/>
            <person name="Cordum H."/>
            <person name="Wilson R."/>
            <person name="Cheng Z."/>
            <person name="Jin W."/>
            <person name="Jiang J."/>
            <person name="Leong S.A."/>
            <person name="Iwama H."/>
            <person name="Gojobori T."/>
            <person name="Itoh T."/>
            <person name="Niimura Y."/>
            <person name="Fujii Y."/>
            <person name="Habara T."/>
            <person name="Sakai H."/>
            <person name="Sato Y."/>
            <person name="Wilson G."/>
            <person name="Kumar K."/>
            <person name="McCouch S."/>
            <person name="Juretic N."/>
            <person name="Hoen D."/>
            <person name="Wright S."/>
            <person name="Bruskiewich R."/>
            <person name="Bureau T."/>
            <person name="Miyao A."/>
            <person name="Hirochika H."/>
            <person name="Nishikawa T."/>
            <person name="Kadowaki K."/>
            <person name="Sugiura M."/>
            <person name="Burr B."/>
            <person name="Sasaki T."/>
        </authorList>
    </citation>
    <scope>NUCLEOTIDE SEQUENCE [LARGE SCALE GENOMIC DNA]</scope>
    <source>
        <strain evidence="3">cv. Nipponbare</strain>
    </source>
</reference>
<name>Q8GVP4_ORYSJ</name>
<evidence type="ECO:0000256" key="1">
    <source>
        <dbReference type="SAM" id="MobiDB-lite"/>
    </source>
</evidence>
<feature type="region of interest" description="Disordered" evidence="1">
    <location>
        <begin position="25"/>
        <end position="56"/>
    </location>
</feature>
<protein>
    <submittedName>
        <fullName evidence="2">Uncharacterized protein</fullName>
    </submittedName>
</protein>
<gene>
    <name evidence="2" type="primary">P0681F05.122</name>
</gene>
<feature type="compositionally biased region" description="Basic and acidic residues" evidence="1">
    <location>
        <begin position="37"/>
        <end position="56"/>
    </location>
</feature>
<organism evidence="2 3">
    <name type="scientific">Oryza sativa subsp. japonica</name>
    <name type="common">Rice</name>
    <dbReference type="NCBI Taxonomy" id="39947"/>
    <lineage>
        <taxon>Eukaryota</taxon>
        <taxon>Viridiplantae</taxon>
        <taxon>Streptophyta</taxon>
        <taxon>Embryophyta</taxon>
        <taxon>Tracheophyta</taxon>
        <taxon>Spermatophyta</taxon>
        <taxon>Magnoliopsida</taxon>
        <taxon>Liliopsida</taxon>
        <taxon>Poales</taxon>
        <taxon>Poaceae</taxon>
        <taxon>BOP clade</taxon>
        <taxon>Oryzoideae</taxon>
        <taxon>Oryzeae</taxon>
        <taxon>Oryzinae</taxon>
        <taxon>Oryza</taxon>
        <taxon>Oryza sativa</taxon>
    </lineage>
</organism>
<proteinExistence type="predicted"/>
<dbReference type="EMBL" id="AP004674">
    <property type="protein sequence ID" value="BAC45151.1"/>
    <property type="molecule type" value="Genomic_DNA"/>
</dbReference>